<dbReference type="EMBL" id="ML208266">
    <property type="protein sequence ID" value="TFK74716.1"/>
    <property type="molecule type" value="Genomic_DNA"/>
</dbReference>
<sequence>MHRGYSGRARRGSSQNWRGSPFSPHVSQAHFGDMLPAERLLQEGLVPHALQTISTSNLTAGTSSTDIQLTDFEYLASYNWLDETSPTILIPGSPPIWANRSLPYQVPFDTVVIVDQHGYRIPEYKLLPLIVAVEEHHDSQTEPFPWNSIDIVTDRNNLRKLFKWVNRANANPEEFRIDLHLAGGHTVLMNRWHKQDRERGSGCRFNFERASTRYPPGYERSVSHHRIVRYNMNGLSMVVRFDVDACYPAEAPHTLSTDDTSVDDLVGALAGVNIGAPLNAAETANVSGISVRRGGTLVPQSSLIELTTRSGANREFYDWRVSYPQSFLSEISNHILAIHRRGRFEVVEERRLSSGDRGQLQTEFQDRFKKLHSLLKFIRELVISHGRSGALTLVCEGHELRVYQRVVQASCLPDEYLARF</sequence>
<feature type="non-terminal residue" evidence="1">
    <location>
        <position position="420"/>
    </location>
</feature>
<organism evidence="1 2">
    <name type="scientific">Pluteus cervinus</name>
    <dbReference type="NCBI Taxonomy" id="181527"/>
    <lineage>
        <taxon>Eukaryota</taxon>
        <taxon>Fungi</taxon>
        <taxon>Dikarya</taxon>
        <taxon>Basidiomycota</taxon>
        <taxon>Agaricomycotina</taxon>
        <taxon>Agaricomycetes</taxon>
        <taxon>Agaricomycetidae</taxon>
        <taxon>Agaricales</taxon>
        <taxon>Pluteineae</taxon>
        <taxon>Pluteaceae</taxon>
        <taxon>Pluteus</taxon>
    </lineage>
</organism>
<reference evidence="1 2" key="1">
    <citation type="journal article" date="2019" name="Nat. Ecol. Evol.">
        <title>Megaphylogeny resolves global patterns of mushroom evolution.</title>
        <authorList>
            <person name="Varga T."/>
            <person name="Krizsan K."/>
            <person name="Foldi C."/>
            <person name="Dima B."/>
            <person name="Sanchez-Garcia M."/>
            <person name="Sanchez-Ramirez S."/>
            <person name="Szollosi G.J."/>
            <person name="Szarkandi J.G."/>
            <person name="Papp V."/>
            <person name="Albert L."/>
            <person name="Andreopoulos W."/>
            <person name="Angelini C."/>
            <person name="Antonin V."/>
            <person name="Barry K.W."/>
            <person name="Bougher N.L."/>
            <person name="Buchanan P."/>
            <person name="Buyck B."/>
            <person name="Bense V."/>
            <person name="Catcheside P."/>
            <person name="Chovatia M."/>
            <person name="Cooper J."/>
            <person name="Damon W."/>
            <person name="Desjardin D."/>
            <person name="Finy P."/>
            <person name="Geml J."/>
            <person name="Haridas S."/>
            <person name="Hughes K."/>
            <person name="Justo A."/>
            <person name="Karasinski D."/>
            <person name="Kautmanova I."/>
            <person name="Kiss B."/>
            <person name="Kocsube S."/>
            <person name="Kotiranta H."/>
            <person name="LaButti K.M."/>
            <person name="Lechner B.E."/>
            <person name="Liimatainen K."/>
            <person name="Lipzen A."/>
            <person name="Lukacs Z."/>
            <person name="Mihaltcheva S."/>
            <person name="Morgado L.N."/>
            <person name="Niskanen T."/>
            <person name="Noordeloos M.E."/>
            <person name="Ohm R.A."/>
            <person name="Ortiz-Santana B."/>
            <person name="Ovrebo C."/>
            <person name="Racz N."/>
            <person name="Riley R."/>
            <person name="Savchenko A."/>
            <person name="Shiryaev A."/>
            <person name="Soop K."/>
            <person name="Spirin V."/>
            <person name="Szebenyi C."/>
            <person name="Tomsovsky M."/>
            <person name="Tulloss R.E."/>
            <person name="Uehling J."/>
            <person name="Grigoriev I.V."/>
            <person name="Vagvolgyi C."/>
            <person name="Papp T."/>
            <person name="Martin F.M."/>
            <person name="Miettinen O."/>
            <person name="Hibbett D.S."/>
            <person name="Nagy L.G."/>
        </authorList>
    </citation>
    <scope>NUCLEOTIDE SEQUENCE [LARGE SCALE GENOMIC DNA]</scope>
    <source>
        <strain evidence="1 2">NL-1719</strain>
    </source>
</reference>
<evidence type="ECO:0000313" key="1">
    <source>
        <dbReference type="EMBL" id="TFK74716.1"/>
    </source>
</evidence>
<accession>A0ACD3BAN7</accession>
<evidence type="ECO:0000313" key="2">
    <source>
        <dbReference type="Proteomes" id="UP000308600"/>
    </source>
</evidence>
<protein>
    <submittedName>
        <fullName evidence="1">Uncharacterized protein</fullName>
    </submittedName>
</protein>
<keyword evidence="2" id="KW-1185">Reference proteome</keyword>
<proteinExistence type="predicted"/>
<dbReference type="Proteomes" id="UP000308600">
    <property type="component" value="Unassembled WGS sequence"/>
</dbReference>
<name>A0ACD3BAN7_9AGAR</name>
<gene>
    <name evidence="1" type="ORF">BDN72DRAFT_788324</name>
</gene>